<evidence type="ECO:0000256" key="1">
    <source>
        <dbReference type="SAM" id="Phobius"/>
    </source>
</evidence>
<keyword evidence="3" id="KW-1185">Reference proteome</keyword>
<dbReference type="RefSeq" id="WP_079588385.1">
    <property type="nucleotide sequence ID" value="NZ_FUYN01000001.1"/>
</dbReference>
<accession>A0A1T4ZV41</accession>
<dbReference type="Proteomes" id="UP000243406">
    <property type="component" value="Unassembled WGS sequence"/>
</dbReference>
<protein>
    <submittedName>
        <fullName evidence="2">Uncharacterized protein</fullName>
    </submittedName>
</protein>
<gene>
    <name evidence="2" type="ORF">SAMN02745120_0395</name>
</gene>
<evidence type="ECO:0000313" key="3">
    <source>
        <dbReference type="Proteomes" id="UP000243406"/>
    </source>
</evidence>
<keyword evidence="1" id="KW-1133">Transmembrane helix</keyword>
<keyword evidence="1" id="KW-0472">Membrane</keyword>
<name>A0A1T4ZV41_9FIRM</name>
<reference evidence="3" key="1">
    <citation type="submission" date="2017-02" db="EMBL/GenBank/DDBJ databases">
        <authorList>
            <person name="Varghese N."/>
            <person name="Submissions S."/>
        </authorList>
    </citation>
    <scope>NUCLEOTIDE SEQUENCE [LARGE SCALE GENOMIC DNA]</scope>
    <source>
        <strain evidence="3">ATCC 35199</strain>
    </source>
</reference>
<dbReference type="EMBL" id="FUYN01000001">
    <property type="protein sequence ID" value="SKB26223.1"/>
    <property type="molecule type" value="Genomic_DNA"/>
</dbReference>
<organism evidence="2 3">
    <name type="scientific">Acetoanaerobium noterae</name>
    <dbReference type="NCBI Taxonomy" id="745369"/>
    <lineage>
        <taxon>Bacteria</taxon>
        <taxon>Bacillati</taxon>
        <taxon>Bacillota</taxon>
        <taxon>Clostridia</taxon>
        <taxon>Peptostreptococcales</taxon>
        <taxon>Filifactoraceae</taxon>
        <taxon>Acetoanaerobium</taxon>
    </lineage>
</organism>
<evidence type="ECO:0000313" key="2">
    <source>
        <dbReference type="EMBL" id="SKB26223.1"/>
    </source>
</evidence>
<sequence>MKSKNKGVTVFVVIIVISVLTSIGLSVLSTAVNLHKTSIHKVQFVGRSHMLKSSLIYPKLMIEDYFKAAFFNATNSIKTKYQAYTEDELSVQLINIQKDYKRLVKDEIIFRNQMDIHIDINKIKLEQCLFRVTDFISEDSESISITVKSSFDSRDYINSYSGIFKINLKNLSIEDVQYIMREDYDMLWQLHKEDLIEEKFYASY</sequence>
<proteinExistence type="predicted"/>
<feature type="transmembrane region" description="Helical" evidence="1">
    <location>
        <begin position="7"/>
        <end position="28"/>
    </location>
</feature>
<dbReference type="AlphaFoldDB" id="A0A1T4ZV41"/>
<keyword evidence="1" id="KW-0812">Transmembrane</keyword>